<dbReference type="Proteomes" id="UP000768646">
    <property type="component" value="Unassembled WGS sequence"/>
</dbReference>
<reference evidence="1 2" key="1">
    <citation type="journal article" date="2021" name="Commun. Biol.">
        <title>Genomic insights into the host specific adaptation of the Pneumocystis genus.</title>
        <authorList>
            <person name="Cisse O.H."/>
            <person name="Ma L."/>
            <person name="Dekker J.P."/>
            <person name="Khil P.P."/>
            <person name="Youn J.-H."/>
            <person name="Brenchley J.M."/>
            <person name="Blair R."/>
            <person name="Pahar B."/>
            <person name="Chabe M."/>
            <person name="Van Rompay K.K.A."/>
            <person name="Keesler R."/>
            <person name="Sukura A."/>
            <person name="Hirsch V."/>
            <person name="Kutty G."/>
            <person name="Liu Y."/>
            <person name="Peng L."/>
            <person name="Chen J."/>
            <person name="Song J."/>
            <person name="Weissenbacher-Lang C."/>
            <person name="Xu J."/>
            <person name="Upham N.S."/>
            <person name="Stajich J.E."/>
            <person name="Cuomo C.A."/>
            <person name="Cushion M.T."/>
            <person name="Kovacs J.A."/>
        </authorList>
    </citation>
    <scope>NUCLEOTIDE SEQUENCE [LARGE SCALE GENOMIC DNA]</scope>
    <source>
        <strain evidence="1 2">RABM</strain>
    </source>
</reference>
<sequence>THGAPGVSSAAGAPAGGAISAAVSAAVSGPVGPARPAGPAGAPESSASMALLRLASINEEAWMHMGRLAEQMGEYDRALSSYESALRHNPYNVSAMMQIALLLHGNEQYSRAAEYFQSILSLDQTNGEVWSSLGHCYLMMDDLQKTYTAYHQALYHLQNPKEPRLWYGIGILYDRYGSLEHAEEAFLQAIQIDPYFDKANEIYFRLGMIYKQQHKYTQSLECFQYILQSPPKPLVETDIWFQIGHVYEQQKEYKLAKDVYEHILSEIPDHSKVLQQLGWLYHQPNTSFTNQDLAIQYLTKSLESDNRDVQSWYFLGRCYMVQQKYNKAYEAYQQAVYRDGRNPTFWCSIGVLYYQINQYRDALDAYSRAIRLNPYISEVWYDLGTLYESCNNQISDALDAYQRAAELDPGNPHIKSRLQYLRSGKATGSRHAANLPHPQDINPSNYQNSSLSGGLSSQWSKSSHSNLLPSITNEHTLSPTNYHHHTSSGSYDNDRINYPNVSQHLSLYSLQSSPESRNGLHSTCLTCPTNTNEDKSVSQTLPNTFNANHDMKHLMNSTPNSHSFYTEHSKSLSKQSVESIIHHDTKDVRETFKRQREWEEKKDIHEPKKINVSKPVAKEMSYEKMSEKKELHNHDTFIKKITREFPKMKELTSKESFEDSKFTSSNNQILPSTFSSMPLPISKTDNIVSKCLESSENDKLSRLVTDGSMKESLEFNKLNNIIEVIKNDDVDKDEIVDSVSKKGCINIEKDSQKIELTVRKISINENYDNDND</sequence>
<organism evidence="1 2">
    <name type="scientific">Pneumocystis oryctolagi</name>
    <dbReference type="NCBI Taxonomy" id="42067"/>
    <lineage>
        <taxon>Eukaryota</taxon>
        <taxon>Fungi</taxon>
        <taxon>Dikarya</taxon>
        <taxon>Ascomycota</taxon>
        <taxon>Taphrinomycotina</taxon>
        <taxon>Pneumocystomycetes</taxon>
        <taxon>Pneumocystaceae</taxon>
        <taxon>Pneumocystis</taxon>
    </lineage>
</organism>
<evidence type="ECO:0000313" key="2">
    <source>
        <dbReference type="Proteomes" id="UP000768646"/>
    </source>
</evidence>
<comment type="caution">
    <text evidence="1">The sequence shown here is derived from an EMBL/GenBank/DDBJ whole genome shotgun (WGS) entry which is preliminary data.</text>
</comment>
<proteinExistence type="predicted"/>
<accession>A0ACB7CD86</accession>
<gene>
    <name evidence="1" type="ORF">PORY_001006</name>
</gene>
<name>A0ACB7CD86_9ASCO</name>
<evidence type="ECO:0000313" key="1">
    <source>
        <dbReference type="EMBL" id="KAG4305450.1"/>
    </source>
</evidence>
<feature type="non-terminal residue" evidence="1">
    <location>
        <position position="1"/>
    </location>
</feature>
<keyword evidence="2" id="KW-1185">Reference proteome</keyword>
<dbReference type="EMBL" id="JABTEG010000003">
    <property type="protein sequence ID" value="KAG4305450.1"/>
    <property type="molecule type" value="Genomic_DNA"/>
</dbReference>
<protein>
    <submittedName>
        <fullName evidence="1">Uncharacterized protein</fullName>
    </submittedName>
</protein>